<dbReference type="RefSeq" id="WP_176967696.1">
    <property type="nucleotide sequence ID" value="NZ_FNNC01000002.1"/>
</dbReference>
<keyword evidence="3" id="KW-1185">Reference proteome</keyword>
<feature type="domain" description="DUF2529" evidence="1">
    <location>
        <begin position="1"/>
        <end position="168"/>
    </location>
</feature>
<protein>
    <recommendedName>
        <fullName evidence="1">DUF2529 domain-containing protein</fullName>
    </recommendedName>
</protein>
<name>A0A1H2TQ38_9BACI</name>
<dbReference type="GO" id="GO:1901135">
    <property type="term" value="P:carbohydrate derivative metabolic process"/>
    <property type="evidence" value="ECO:0007669"/>
    <property type="project" value="InterPro"/>
</dbReference>
<proteinExistence type="predicted"/>
<organism evidence="2 3">
    <name type="scientific">Marinococcus luteus</name>
    <dbReference type="NCBI Taxonomy" id="1122204"/>
    <lineage>
        <taxon>Bacteria</taxon>
        <taxon>Bacillati</taxon>
        <taxon>Bacillota</taxon>
        <taxon>Bacilli</taxon>
        <taxon>Bacillales</taxon>
        <taxon>Bacillaceae</taxon>
        <taxon>Marinococcus</taxon>
    </lineage>
</organism>
<dbReference type="Pfam" id="PF10740">
    <property type="entry name" value="DUF2529"/>
    <property type="match status" value="1"/>
</dbReference>
<dbReference type="EMBL" id="FNNC01000002">
    <property type="protein sequence ID" value="SDW45917.1"/>
    <property type="molecule type" value="Genomic_DNA"/>
</dbReference>
<reference evidence="2 3" key="1">
    <citation type="submission" date="2016-10" db="EMBL/GenBank/DDBJ databases">
        <authorList>
            <person name="de Groot N.N."/>
        </authorList>
    </citation>
    <scope>NUCLEOTIDE SEQUENCE [LARGE SCALE GENOMIC DNA]</scope>
    <source>
        <strain evidence="2 3">DSM 23126</strain>
    </source>
</reference>
<dbReference type="InterPro" id="IPR019676">
    <property type="entry name" value="DUF2529"/>
</dbReference>
<dbReference type="InterPro" id="IPR046348">
    <property type="entry name" value="SIS_dom_sf"/>
</dbReference>
<dbReference type="Gene3D" id="3.40.50.10490">
    <property type="entry name" value="Glucose-6-phosphate isomerase like protein, domain 1"/>
    <property type="match status" value="1"/>
</dbReference>
<dbReference type="Proteomes" id="UP000199488">
    <property type="component" value="Unassembled WGS sequence"/>
</dbReference>
<gene>
    <name evidence="2" type="ORF">SAMN05421781_1517</name>
</gene>
<evidence type="ECO:0000313" key="3">
    <source>
        <dbReference type="Proteomes" id="UP000199488"/>
    </source>
</evidence>
<evidence type="ECO:0000313" key="2">
    <source>
        <dbReference type="EMBL" id="SDW45917.1"/>
    </source>
</evidence>
<evidence type="ECO:0000259" key="1">
    <source>
        <dbReference type="Pfam" id="PF10740"/>
    </source>
</evidence>
<accession>A0A1H2TQ38</accession>
<dbReference type="GO" id="GO:0097367">
    <property type="term" value="F:carbohydrate derivative binding"/>
    <property type="evidence" value="ECO:0007669"/>
    <property type="project" value="InterPro"/>
</dbReference>
<dbReference type="SUPFAM" id="SSF53697">
    <property type="entry name" value="SIS domain"/>
    <property type="match status" value="1"/>
</dbReference>
<sequence>MKIFSTQLQGKFQSIMDQEEEFEDAARLAVQAVRGLGRLWVAGSPSAHAIALALAGHPDAPEGTTAIVPSPETEALAEVDRLFLIIHPDEQEDMLSFIRTCENSETPLIIFTQDDARINELLGPLNCHISAPSADPVIPDENGERYGYPFDLSAMFAGQLLYLYIKELSDELE</sequence>
<dbReference type="AlphaFoldDB" id="A0A1H2TQ38"/>